<sequence length="465" mass="49490">MAPNSQSRRRILLRFQQISLMFTSRLNVTQPRRNQRRSARGSAMATRRKPSYFRHIASTSAFVMVGVRLRRKIELVLWSSRTELFSRTKSITGTLAAAAAASSSCFAAAAAASCASCCAFSSSSFFSSSFSASKKSCSTSFVFSTLFASSACFAFSNFLAYSSSSSSSSSDSLELDEEASDPEADPSFFFFPSSSLPFSSSSSSSTSSFSFSFSFSSSSFSFSSSSFSTSSFPSSISFDFSSISSSSSSAAASFSFAFFICSSQSSSSSSCTSFLIFTTTSFFFSSSFATAEVTPASSLITRGIFGGGSSMIFTGVGIVCTSSTCKSASVPPSSFITTVSRSLRSLSVHDKSILRSAIISFSINSMKTSMRFLRNPTCSSCLFIKSSGWYFSLNHSSSLCATKNSLSCCRLNSSLYSLYLAMASESEIASSCVARNCFSVIIHGCVCMSGFGAESRAMPMEPPYG</sequence>
<dbReference type="AlphaFoldDB" id="A0A7G3B8F9"/>
<protein>
    <submittedName>
        <fullName evidence="1">Uncharacterized protein</fullName>
    </submittedName>
</protein>
<reference evidence="1" key="1">
    <citation type="journal article" date="2020" name="BMC">
        <title>Leishmania infection induces a limited differential gene expression in the sand fly midgut.</title>
        <authorList>
            <person name="Coutinho-Abreu I.V."/>
            <person name="Serafim T.D."/>
            <person name="Meneses C."/>
            <person name="Kamhawi S."/>
            <person name="Oliveira F."/>
            <person name="Valenzuela J.G."/>
        </authorList>
    </citation>
    <scope>NUCLEOTIDE SEQUENCE</scope>
    <source>
        <strain evidence="1">Jacobina</strain>
        <tissue evidence="1">Midgut</tissue>
    </source>
</reference>
<organism evidence="1">
    <name type="scientific">Lutzomyia longipalpis</name>
    <name type="common">Sand fly</name>
    <dbReference type="NCBI Taxonomy" id="7200"/>
    <lineage>
        <taxon>Eukaryota</taxon>
        <taxon>Metazoa</taxon>
        <taxon>Ecdysozoa</taxon>
        <taxon>Arthropoda</taxon>
        <taxon>Hexapoda</taxon>
        <taxon>Insecta</taxon>
        <taxon>Pterygota</taxon>
        <taxon>Neoptera</taxon>
        <taxon>Endopterygota</taxon>
        <taxon>Diptera</taxon>
        <taxon>Nematocera</taxon>
        <taxon>Psychodoidea</taxon>
        <taxon>Psychodidae</taxon>
        <taxon>Lutzomyia</taxon>
        <taxon>Lutzomyia</taxon>
    </lineage>
</organism>
<evidence type="ECO:0000313" key="1">
    <source>
        <dbReference type="EMBL" id="MBC1180593.1"/>
    </source>
</evidence>
<proteinExistence type="predicted"/>
<name>A0A7G3B8F9_LUTLO</name>
<accession>A0A7G3B8F9</accession>
<dbReference type="EMBL" id="GITU01011890">
    <property type="protein sequence ID" value="MBC1180593.1"/>
    <property type="molecule type" value="Transcribed_RNA"/>
</dbReference>